<proteinExistence type="predicted"/>
<gene>
    <name evidence="4" type="ORF">AXG93_2338s1150</name>
    <name evidence="3" type="ORF">Mp_5g01890</name>
</gene>
<feature type="compositionally biased region" description="Pro residues" evidence="1">
    <location>
        <begin position="95"/>
        <end position="107"/>
    </location>
</feature>
<keyword evidence="2" id="KW-0732">Signal</keyword>
<feature type="region of interest" description="Disordered" evidence="1">
    <location>
        <begin position="81"/>
        <end position="161"/>
    </location>
</feature>
<dbReference type="EMBL" id="LVLJ01003635">
    <property type="protein sequence ID" value="OAE20326.1"/>
    <property type="molecule type" value="Genomic_DNA"/>
</dbReference>
<reference evidence="6" key="3">
    <citation type="journal article" date="2020" name="Curr. Biol.">
        <title>Chromatin organization in early land plants reveals an ancestral association between H3K27me3, transposons, and constitutive heterochromatin.</title>
        <authorList>
            <person name="Montgomery S.A."/>
            <person name="Tanizawa Y."/>
            <person name="Galik B."/>
            <person name="Wang N."/>
            <person name="Ito T."/>
            <person name="Mochizuki T."/>
            <person name="Akimcheva S."/>
            <person name="Bowman J.L."/>
            <person name="Cognat V."/>
            <person name="Marechal-Drouard L."/>
            <person name="Ekker H."/>
            <person name="Hong S.F."/>
            <person name="Kohchi T."/>
            <person name="Lin S.S."/>
            <person name="Liu L.D."/>
            <person name="Nakamura Y."/>
            <person name="Valeeva L.R."/>
            <person name="Shakirov E.V."/>
            <person name="Shippen D.E."/>
            <person name="Wei W.L."/>
            <person name="Yagura M."/>
            <person name="Yamaoka S."/>
            <person name="Yamato K.T."/>
            <person name="Liu C."/>
            <person name="Berger F."/>
        </authorList>
    </citation>
    <scope>NUCLEOTIDE SEQUENCE [LARGE SCALE GENOMIC DNA]</scope>
    <source>
        <strain evidence="6">Tak-1</strain>
    </source>
</reference>
<evidence type="ECO:0000313" key="5">
    <source>
        <dbReference type="Proteomes" id="UP000077202"/>
    </source>
</evidence>
<dbReference type="Proteomes" id="UP001162541">
    <property type="component" value="Chromosome 5"/>
</dbReference>
<accession>A0A176VKN2</accession>
<sequence>MAGCVFCLLQYCTGCACFYTFSYRARLRQKFELPEAPCGDLCTDCFCIECSICQVYRELKYRGIDPSLGWQSVKHIYDSPGQPPQPVYQEVALTPGPPIFDEPPPAQQAPDKQFMASAPQPGSTGQGGGLYPTINTGEPQFTAPGQQYMGQPQNNPSFGPH</sequence>
<evidence type="ECO:0000313" key="3">
    <source>
        <dbReference type="EMBL" id="BBN10214.1"/>
    </source>
</evidence>
<dbReference type="Pfam" id="PF04749">
    <property type="entry name" value="PLAC8"/>
    <property type="match status" value="1"/>
</dbReference>
<keyword evidence="5" id="KW-1185">Reference proteome</keyword>
<evidence type="ECO:0000313" key="4">
    <source>
        <dbReference type="EMBL" id="OAE20326.1"/>
    </source>
</evidence>
<dbReference type="PANTHER" id="PTHR15907">
    <property type="entry name" value="DUF614 FAMILY PROTEIN-RELATED"/>
    <property type="match status" value="1"/>
</dbReference>
<organism evidence="4 5">
    <name type="scientific">Marchantia polymorpha subsp. ruderalis</name>
    <dbReference type="NCBI Taxonomy" id="1480154"/>
    <lineage>
        <taxon>Eukaryota</taxon>
        <taxon>Viridiplantae</taxon>
        <taxon>Streptophyta</taxon>
        <taxon>Embryophyta</taxon>
        <taxon>Marchantiophyta</taxon>
        <taxon>Marchantiopsida</taxon>
        <taxon>Marchantiidae</taxon>
        <taxon>Marchantiales</taxon>
        <taxon>Marchantiaceae</taxon>
        <taxon>Marchantia</taxon>
    </lineage>
</organism>
<protein>
    <submittedName>
        <fullName evidence="4">Uncharacterized protein</fullName>
    </submittedName>
</protein>
<feature type="chain" id="PRO_5042333713" evidence="2">
    <location>
        <begin position="18"/>
        <end position="161"/>
    </location>
</feature>
<name>A0A176VKN2_MARPO</name>
<feature type="signal peptide" evidence="2">
    <location>
        <begin position="1"/>
        <end position="17"/>
    </location>
</feature>
<reference evidence="4 5" key="1">
    <citation type="submission" date="2016-03" db="EMBL/GenBank/DDBJ databases">
        <title>Mechanisms controlling the formation of the plant cell surface in tip-growing cells are functionally conserved among land plants.</title>
        <authorList>
            <person name="Honkanen S."/>
            <person name="Jones V.A."/>
            <person name="Morieri G."/>
            <person name="Champion C."/>
            <person name="Hetherington A.J."/>
            <person name="Kelly S."/>
            <person name="Saint-Marcoux D."/>
            <person name="Proust H."/>
            <person name="Prescott H."/>
            <person name="Dolan L."/>
        </authorList>
    </citation>
    <scope>NUCLEOTIDE SEQUENCE [LARGE SCALE GENOMIC DNA]</scope>
    <source>
        <strain evidence="5">cv. Tak-1 and cv. Tak-2</strain>
        <tissue evidence="4">Whole gametophyte</tissue>
    </source>
</reference>
<evidence type="ECO:0000256" key="2">
    <source>
        <dbReference type="SAM" id="SignalP"/>
    </source>
</evidence>
<evidence type="ECO:0000256" key="1">
    <source>
        <dbReference type="SAM" id="MobiDB-lite"/>
    </source>
</evidence>
<dbReference type="InterPro" id="IPR006461">
    <property type="entry name" value="PLAC_motif_containing"/>
</dbReference>
<feature type="compositionally biased region" description="Polar residues" evidence="1">
    <location>
        <begin position="133"/>
        <end position="161"/>
    </location>
</feature>
<reference evidence="3" key="2">
    <citation type="journal article" date="2019" name="Curr. Biol.">
        <title>Chromatin organization in early land plants reveals an ancestral association between H3K27me3, transposons, and constitutive heterochromatin.</title>
        <authorList>
            <person name="Montgomery S.A."/>
            <person name="Tanizawa Y."/>
            <person name="Galik B."/>
            <person name="Wang N."/>
            <person name="Ito T."/>
            <person name="Mochizuki T."/>
            <person name="Akimcheva S."/>
            <person name="Bowman J."/>
            <person name="Cognat V."/>
            <person name="Drouard L."/>
            <person name="Ekker H."/>
            <person name="Houng S."/>
            <person name="Kohchi T."/>
            <person name="Lin S."/>
            <person name="Liu L.D."/>
            <person name="Nakamura Y."/>
            <person name="Valeeva L.R."/>
            <person name="Shakirov E.V."/>
            <person name="Shippen D.E."/>
            <person name="Wei W."/>
            <person name="Yagura M."/>
            <person name="Yamaoka S."/>
            <person name="Yamato K.T."/>
            <person name="Liu C."/>
            <person name="Berger F."/>
        </authorList>
    </citation>
    <scope>NUCLEOTIDE SEQUENCE [LARGE SCALE GENOMIC DNA]</scope>
    <source>
        <strain evidence="3">Tak-1</strain>
    </source>
</reference>
<dbReference type="EMBL" id="AP019870">
    <property type="protein sequence ID" value="BBN10214.1"/>
    <property type="molecule type" value="Genomic_DNA"/>
</dbReference>
<dbReference type="Proteomes" id="UP000077202">
    <property type="component" value="Unassembled WGS sequence"/>
</dbReference>
<evidence type="ECO:0000313" key="6">
    <source>
        <dbReference type="Proteomes" id="UP001162541"/>
    </source>
</evidence>
<dbReference type="NCBIfam" id="TIGR01571">
    <property type="entry name" value="A_thal_Cys_rich"/>
    <property type="match status" value="1"/>
</dbReference>
<dbReference type="AlphaFoldDB" id="A0A176VKN2"/>